<protein>
    <recommendedName>
        <fullName evidence="5">LPXTG cell wall anchor domain-containing protein</fullName>
    </recommendedName>
</protein>
<name>A0A7J5LI69_BACSE</name>
<feature type="non-terminal residue" evidence="3">
    <location>
        <position position="1"/>
    </location>
</feature>
<feature type="transmembrane region" description="Helical" evidence="2">
    <location>
        <begin position="66"/>
        <end position="86"/>
    </location>
</feature>
<proteinExistence type="predicted"/>
<feature type="region of interest" description="Disordered" evidence="1">
    <location>
        <begin position="35"/>
        <end position="61"/>
    </location>
</feature>
<reference evidence="3 4" key="1">
    <citation type="journal article" date="2019" name="Nat. Med.">
        <title>A library of human gut bacterial isolates paired with longitudinal multiomics data enables mechanistic microbiome research.</title>
        <authorList>
            <person name="Poyet M."/>
            <person name="Groussin M."/>
            <person name="Gibbons S.M."/>
            <person name="Avila-Pacheco J."/>
            <person name="Jiang X."/>
            <person name="Kearney S.M."/>
            <person name="Perrotta A.R."/>
            <person name="Berdy B."/>
            <person name="Zhao S."/>
            <person name="Lieberman T.D."/>
            <person name="Swanson P.K."/>
            <person name="Smith M."/>
            <person name="Roesemann S."/>
            <person name="Alexander J.E."/>
            <person name="Rich S.A."/>
            <person name="Livny J."/>
            <person name="Vlamakis H."/>
            <person name="Clish C."/>
            <person name="Bullock K."/>
            <person name="Deik A."/>
            <person name="Scott J."/>
            <person name="Pierce K.A."/>
            <person name="Xavier R.J."/>
            <person name="Alm E.J."/>
        </authorList>
    </citation>
    <scope>NUCLEOTIDE SEQUENCE [LARGE SCALE GENOMIC DNA]</scope>
    <source>
        <strain evidence="3 4">BIOML-A2</strain>
    </source>
</reference>
<dbReference type="EMBL" id="WCLA01000068">
    <property type="protein sequence ID" value="KAB5323924.1"/>
    <property type="molecule type" value="Genomic_DNA"/>
</dbReference>
<gene>
    <name evidence="3" type="ORF">F9950_17530</name>
</gene>
<accession>A0A7J5LI69</accession>
<dbReference type="AlphaFoldDB" id="A0A7J5LI69"/>
<keyword evidence="2" id="KW-0812">Transmembrane</keyword>
<sequence length="101" mass="10441">LQSQIAAAQKVYDDKDAKQADVDAAQDALDKAFWATKPEQKPGSQQPGVTDGKQNDNKGSLTNTGVAVLGVGILAVLFAAAGVTILKRRQSGAHGSARHSA</sequence>
<evidence type="ECO:0000256" key="2">
    <source>
        <dbReference type="SAM" id="Phobius"/>
    </source>
</evidence>
<evidence type="ECO:0000313" key="4">
    <source>
        <dbReference type="Proteomes" id="UP000431177"/>
    </source>
</evidence>
<comment type="caution">
    <text evidence="3">The sequence shown here is derived from an EMBL/GenBank/DDBJ whole genome shotgun (WGS) entry which is preliminary data.</text>
</comment>
<evidence type="ECO:0000256" key="1">
    <source>
        <dbReference type="SAM" id="MobiDB-lite"/>
    </source>
</evidence>
<evidence type="ECO:0008006" key="5">
    <source>
        <dbReference type="Google" id="ProtNLM"/>
    </source>
</evidence>
<keyword evidence="2" id="KW-1133">Transmembrane helix</keyword>
<evidence type="ECO:0000313" key="3">
    <source>
        <dbReference type="EMBL" id="KAB5323924.1"/>
    </source>
</evidence>
<keyword evidence="2" id="KW-0472">Membrane</keyword>
<dbReference type="Gene3D" id="1.20.1270.90">
    <property type="entry name" value="AF1782-like"/>
    <property type="match status" value="1"/>
</dbReference>
<dbReference type="Proteomes" id="UP000431177">
    <property type="component" value="Unassembled WGS sequence"/>
</dbReference>
<organism evidence="3 4">
    <name type="scientific">Bacteroides stercoris</name>
    <dbReference type="NCBI Taxonomy" id="46506"/>
    <lineage>
        <taxon>Bacteria</taxon>
        <taxon>Pseudomonadati</taxon>
        <taxon>Bacteroidota</taxon>
        <taxon>Bacteroidia</taxon>
        <taxon>Bacteroidales</taxon>
        <taxon>Bacteroidaceae</taxon>
        <taxon>Bacteroides</taxon>
    </lineage>
</organism>